<reference evidence="1 2" key="1">
    <citation type="submission" date="2017-02" db="EMBL/GenBank/DDBJ databases">
        <title>Paraburkholderia sophoroidis sp. nov. and Paraburkholderia steynii sp. nov. rhizobial symbionts of the fynbos legume Hypocalyptus sophoroides.</title>
        <authorList>
            <person name="Steenkamp E.T."/>
            <person name="Beukes C.W."/>
            <person name="Van Zyl E."/>
            <person name="Avontuur J."/>
            <person name="Chan W.Y."/>
            <person name="Hassen A."/>
            <person name="Palmer M."/>
            <person name="Mthombeni L."/>
            <person name="Phalane F."/>
            <person name="Sereme K."/>
            <person name="Venter S.N."/>
        </authorList>
    </citation>
    <scope>NUCLEOTIDE SEQUENCE [LARGE SCALE GENOMIC DNA]</scope>
    <source>
        <strain evidence="1 2">HC1.1ba</strain>
    </source>
</reference>
<proteinExistence type="predicted"/>
<evidence type="ECO:0000313" key="2">
    <source>
        <dbReference type="Proteomes" id="UP000294200"/>
    </source>
</evidence>
<gene>
    <name evidence="1" type="ORF">BZM27_51525</name>
</gene>
<comment type="caution">
    <text evidence="1">The sequence shown here is derived from an EMBL/GenBank/DDBJ whole genome shotgun (WGS) entry which is preliminary data.</text>
</comment>
<protein>
    <submittedName>
        <fullName evidence="1">Uncharacterized protein</fullName>
    </submittedName>
</protein>
<dbReference type="AlphaFoldDB" id="A0A4R0WZ90"/>
<keyword evidence="2" id="KW-1185">Reference proteome</keyword>
<evidence type="ECO:0000313" key="1">
    <source>
        <dbReference type="EMBL" id="TCG03023.1"/>
    </source>
</evidence>
<organism evidence="1 2">
    <name type="scientific">Paraburkholderia steynii</name>
    <dbReference type="NCBI Taxonomy" id="1245441"/>
    <lineage>
        <taxon>Bacteria</taxon>
        <taxon>Pseudomonadati</taxon>
        <taxon>Pseudomonadota</taxon>
        <taxon>Betaproteobacteria</taxon>
        <taxon>Burkholderiales</taxon>
        <taxon>Burkholderiaceae</taxon>
        <taxon>Paraburkholderia</taxon>
    </lineage>
</organism>
<sequence>MSRLTDLSETIACDLEQSGFQNEANEVRRVADLADNLGNASTVRRDALKSLDSMAHVKWLGDLYLPHLSQQEWWGKLDQLKKATKSIVSKIES</sequence>
<dbReference type="Proteomes" id="UP000294200">
    <property type="component" value="Unassembled WGS sequence"/>
</dbReference>
<dbReference type="EMBL" id="MWML01000558">
    <property type="protein sequence ID" value="TCG03023.1"/>
    <property type="molecule type" value="Genomic_DNA"/>
</dbReference>
<accession>A0A4R0WZ90</accession>
<name>A0A4R0WZ90_9BURK</name>